<dbReference type="AlphaFoldDB" id="A0A2T0RRX1"/>
<dbReference type="CDD" id="cd05018">
    <property type="entry name" value="CoxG"/>
    <property type="match status" value="1"/>
</dbReference>
<name>A0A2T0RRX1_9RHOB</name>
<comment type="caution">
    <text evidence="1">The sequence shown here is derived from an EMBL/GenBank/DDBJ whole genome shotgun (WGS) entry which is preliminary data.</text>
</comment>
<sequence>MDMTGEHRIAAPREEVWAALNDPDVLRVCIPGCQELEQTDDGRLSAVVVQKIGPVKAKFKGEVELVNVVPPESYTIQGEGKGGVAGFAKGAADVALAEEDGETVLTYSVHAQVGGKLAQLGNRLINSTSKKLANTFFDTFSDHLNGSDAPDEE</sequence>
<dbReference type="InterPro" id="IPR010419">
    <property type="entry name" value="CO_DH_gsu"/>
</dbReference>
<proteinExistence type="predicted"/>
<reference evidence="1 2" key="1">
    <citation type="submission" date="2018-03" db="EMBL/GenBank/DDBJ databases">
        <title>Genomic Encyclopedia of Archaeal and Bacterial Type Strains, Phase II (KMG-II): from individual species to whole genera.</title>
        <authorList>
            <person name="Goeker M."/>
        </authorList>
    </citation>
    <scope>NUCLEOTIDE SEQUENCE [LARGE SCALE GENOMIC DNA]</scope>
    <source>
        <strain evidence="1 2">DSM 29328</strain>
    </source>
</reference>
<dbReference type="Pfam" id="PF06240">
    <property type="entry name" value="COXG"/>
    <property type="match status" value="1"/>
</dbReference>
<accession>A0A2T0RRX1</accession>
<evidence type="ECO:0000313" key="1">
    <source>
        <dbReference type="EMBL" id="PRY23867.1"/>
    </source>
</evidence>
<dbReference type="PANTHER" id="PTHR38588">
    <property type="entry name" value="BLL0334 PROTEIN"/>
    <property type="match status" value="1"/>
</dbReference>
<protein>
    <recommendedName>
        <fullName evidence="3">Carbon monoxide dehydrogenase subunit G</fullName>
    </recommendedName>
</protein>
<evidence type="ECO:0008006" key="3">
    <source>
        <dbReference type="Google" id="ProtNLM"/>
    </source>
</evidence>
<dbReference type="SUPFAM" id="SSF55961">
    <property type="entry name" value="Bet v1-like"/>
    <property type="match status" value="1"/>
</dbReference>
<gene>
    <name evidence="1" type="ORF">CLV78_104360</name>
</gene>
<keyword evidence="2" id="KW-1185">Reference proteome</keyword>
<dbReference type="EMBL" id="PVTD01000004">
    <property type="protein sequence ID" value="PRY23867.1"/>
    <property type="molecule type" value="Genomic_DNA"/>
</dbReference>
<dbReference type="PANTHER" id="PTHR38588:SF1">
    <property type="entry name" value="BLL0334 PROTEIN"/>
    <property type="match status" value="1"/>
</dbReference>
<dbReference type="Proteomes" id="UP000239480">
    <property type="component" value="Unassembled WGS sequence"/>
</dbReference>
<evidence type="ECO:0000313" key="2">
    <source>
        <dbReference type="Proteomes" id="UP000239480"/>
    </source>
</evidence>
<dbReference type="InterPro" id="IPR023393">
    <property type="entry name" value="START-like_dom_sf"/>
</dbReference>
<dbReference type="OrthoDB" id="9787428at2"/>
<dbReference type="RefSeq" id="WP_106205243.1">
    <property type="nucleotide sequence ID" value="NZ_PVTD01000004.1"/>
</dbReference>
<organism evidence="1 2">
    <name type="scientific">Aliiruegeria haliotis</name>
    <dbReference type="NCBI Taxonomy" id="1280846"/>
    <lineage>
        <taxon>Bacteria</taxon>
        <taxon>Pseudomonadati</taxon>
        <taxon>Pseudomonadota</taxon>
        <taxon>Alphaproteobacteria</taxon>
        <taxon>Rhodobacterales</taxon>
        <taxon>Roseobacteraceae</taxon>
        <taxon>Aliiruegeria</taxon>
    </lineage>
</organism>
<dbReference type="Gene3D" id="3.30.530.20">
    <property type="match status" value="1"/>
</dbReference>